<dbReference type="PANTHER" id="PTHR44154:SF1">
    <property type="entry name" value="QUINONE OXIDOREDUCTASE"/>
    <property type="match status" value="1"/>
</dbReference>
<dbReference type="GO" id="GO:0043168">
    <property type="term" value="F:anion binding"/>
    <property type="evidence" value="ECO:0007669"/>
    <property type="project" value="UniProtKB-ARBA"/>
</dbReference>
<dbReference type="PANTHER" id="PTHR44154">
    <property type="entry name" value="QUINONE OXIDOREDUCTASE"/>
    <property type="match status" value="1"/>
</dbReference>
<reference evidence="4 5" key="1">
    <citation type="submission" date="2015-08" db="EMBL/GenBank/DDBJ databases">
        <title>Genomes of Isolates from Cabo Rojo, PR.</title>
        <authorList>
            <person name="Sanchez-Nieves R.L."/>
            <person name="Montalvo-Rodriguez R."/>
        </authorList>
    </citation>
    <scope>NUCLEOTIDE SEQUENCE [LARGE SCALE GENOMIC DNA]</scope>
    <source>
        <strain evidence="4 5">SL3</strain>
    </source>
</reference>
<feature type="domain" description="Enoyl reductase (ER)" evidence="3">
    <location>
        <begin position="11"/>
        <end position="335"/>
    </location>
</feature>
<comment type="caution">
    <text evidence="4">The sequence shown here is derived from an EMBL/GenBank/DDBJ whole genome shotgun (WGS) entry which is preliminary data.</text>
</comment>
<dbReference type="AlphaFoldDB" id="A0A0M9ALD3"/>
<dbReference type="Pfam" id="PF08240">
    <property type="entry name" value="ADH_N"/>
    <property type="match status" value="1"/>
</dbReference>
<dbReference type="PATRIC" id="fig|1705562.3.peg.1071"/>
<dbReference type="Pfam" id="PF00107">
    <property type="entry name" value="ADH_zinc_N"/>
    <property type="match status" value="1"/>
</dbReference>
<dbReference type="GO" id="GO:0030554">
    <property type="term" value="F:adenyl nucleotide binding"/>
    <property type="evidence" value="ECO:0007669"/>
    <property type="project" value="UniProtKB-ARBA"/>
</dbReference>
<dbReference type="SUPFAM" id="SSF51735">
    <property type="entry name" value="NAD(P)-binding Rossmann-fold domains"/>
    <property type="match status" value="1"/>
</dbReference>
<evidence type="ECO:0000313" key="4">
    <source>
        <dbReference type="EMBL" id="KOX94409.1"/>
    </source>
</evidence>
<dbReference type="GO" id="GO:0016616">
    <property type="term" value="F:oxidoreductase activity, acting on the CH-OH group of donors, NAD or NADP as acceptor"/>
    <property type="evidence" value="ECO:0007669"/>
    <property type="project" value="UniProtKB-ARBA"/>
</dbReference>
<dbReference type="Proteomes" id="UP000037729">
    <property type="component" value="Unassembled WGS sequence"/>
</dbReference>
<dbReference type="InterPro" id="IPR036291">
    <property type="entry name" value="NAD(P)-bd_dom_sf"/>
</dbReference>
<dbReference type="Gene3D" id="3.90.180.10">
    <property type="entry name" value="Medium-chain alcohol dehydrogenases, catalytic domain"/>
    <property type="match status" value="1"/>
</dbReference>
<evidence type="ECO:0000313" key="5">
    <source>
        <dbReference type="Proteomes" id="UP000037729"/>
    </source>
</evidence>
<organism evidence="4 5">
    <name type="scientific">Haloarcula rubripromontorii</name>
    <dbReference type="NCBI Taxonomy" id="1705562"/>
    <lineage>
        <taxon>Archaea</taxon>
        <taxon>Methanobacteriati</taxon>
        <taxon>Methanobacteriota</taxon>
        <taxon>Stenosarchaea group</taxon>
        <taxon>Halobacteria</taxon>
        <taxon>Halobacteriales</taxon>
        <taxon>Haloarculaceae</taxon>
        <taxon>Haloarcula</taxon>
    </lineage>
</organism>
<dbReference type="SUPFAM" id="SSF50129">
    <property type="entry name" value="GroES-like"/>
    <property type="match status" value="1"/>
</dbReference>
<name>A0A0M9ALD3_9EURY</name>
<dbReference type="RefSeq" id="WP_053966182.1">
    <property type="nucleotide sequence ID" value="NZ_LIUF01000001.1"/>
</dbReference>
<feature type="region of interest" description="Disordered" evidence="2">
    <location>
        <begin position="1"/>
        <end position="28"/>
    </location>
</feature>
<dbReference type="InterPro" id="IPR011032">
    <property type="entry name" value="GroES-like_sf"/>
</dbReference>
<evidence type="ECO:0000259" key="3">
    <source>
        <dbReference type="SMART" id="SM00829"/>
    </source>
</evidence>
<evidence type="ECO:0000256" key="2">
    <source>
        <dbReference type="SAM" id="MobiDB-lite"/>
    </source>
</evidence>
<dbReference type="STRING" id="1705562.AMS69_00685"/>
<sequence>MRAAAFSELTGPDGVSLVNRPTPEPGRGEAVVSVEACAINRHDLWILEGDSAMVDTDDLPFVSGLDVAGTVDAVGEGVTAVEPGDRVVLCPNETCGTCRYCREGPENLCANFSLYHGGLAESARVRADRLVALPDGVDMVEAAALPTAYMTAFHMLHRVETGPGDTVFVPGVTGGVGVAGVQLADALGAHTAGTSSSRAKLDRVESLGLDHAVESTDPDEIRAAVSEVGPVDAVLNHLGGEYTQVGLDVLRRGGRMAVCGRTAGGTSEIDIPDLFLGHKRVIGSTMGTQGDLERLVGLVADGTLSPEIGETYSLEETDAAFAAMQDRDSVGKLVVTP</sequence>
<gene>
    <name evidence="4" type="ORF">AMS69_00685</name>
</gene>
<dbReference type="SMART" id="SM00829">
    <property type="entry name" value="PKS_ER"/>
    <property type="match status" value="1"/>
</dbReference>
<proteinExistence type="predicted"/>
<dbReference type="InterPro" id="IPR051603">
    <property type="entry name" value="Zinc-ADH_QOR/CCCR"/>
</dbReference>
<dbReference type="EMBL" id="LIUF01000001">
    <property type="protein sequence ID" value="KOX94409.1"/>
    <property type="molecule type" value="Genomic_DNA"/>
</dbReference>
<keyword evidence="1" id="KW-0521">NADP</keyword>
<keyword evidence="5" id="KW-1185">Reference proteome</keyword>
<dbReference type="InterPro" id="IPR013154">
    <property type="entry name" value="ADH-like_N"/>
</dbReference>
<protein>
    <submittedName>
        <fullName evidence="4">Alcohol dehydrogenase</fullName>
    </submittedName>
</protein>
<dbReference type="GO" id="GO:0044281">
    <property type="term" value="P:small molecule metabolic process"/>
    <property type="evidence" value="ECO:0007669"/>
    <property type="project" value="UniProtKB-ARBA"/>
</dbReference>
<evidence type="ECO:0000256" key="1">
    <source>
        <dbReference type="ARBA" id="ARBA00022857"/>
    </source>
</evidence>
<dbReference type="InterPro" id="IPR013149">
    <property type="entry name" value="ADH-like_C"/>
</dbReference>
<dbReference type="InterPro" id="IPR020843">
    <property type="entry name" value="ER"/>
</dbReference>
<dbReference type="OrthoDB" id="75495at2157"/>
<accession>A0A0M9ALD3</accession>